<dbReference type="InterPro" id="IPR000462">
    <property type="entry name" value="CDP-OH_P_trans"/>
</dbReference>
<comment type="similarity">
    <text evidence="2">Belongs to the CDP-alcohol phosphatidyltransferase class-I family.</text>
</comment>
<dbReference type="AlphaFoldDB" id="A0A6J4SIL1"/>
<keyword evidence="1 2" id="KW-0808">Transferase</keyword>
<keyword evidence="3" id="KW-0472">Membrane</keyword>
<dbReference type="InterPro" id="IPR048254">
    <property type="entry name" value="CDP_ALCOHOL_P_TRANSF_CS"/>
</dbReference>
<dbReference type="GO" id="GO:0016020">
    <property type="term" value="C:membrane"/>
    <property type="evidence" value="ECO:0007669"/>
    <property type="project" value="InterPro"/>
</dbReference>
<gene>
    <name evidence="4" type="ORF">AVDCRST_MAG65-2118</name>
</gene>
<name>A0A6J4SIL1_9ACTN</name>
<keyword evidence="3" id="KW-0812">Transmembrane</keyword>
<dbReference type="Pfam" id="PF01066">
    <property type="entry name" value="CDP-OH_P_transf"/>
    <property type="match status" value="1"/>
</dbReference>
<accession>A0A6J4SIL1</accession>
<evidence type="ECO:0000256" key="2">
    <source>
        <dbReference type="RuleBase" id="RU003750"/>
    </source>
</evidence>
<evidence type="ECO:0000313" key="4">
    <source>
        <dbReference type="EMBL" id="CAA9492709.1"/>
    </source>
</evidence>
<dbReference type="GO" id="GO:0016780">
    <property type="term" value="F:phosphotransferase activity, for other substituted phosphate groups"/>
    <property type="evidence" value="ECO:0007669"/>
    <property type="project" value="InterPro"/>
</dbReference>
<proteinExistence type="inferred from homology"/>
<feature type="transmembrane region" description="Helical" evidence="3">
    <location>
        <begin position="80"/>
        <end position="104"/>
    </location>
</feature>
<evidence type="ECO:0000256" key="1">
    <source>
        <dbReference type="ARBA" id="ARBA00022679"/>
    </source>
</evidence>
<protein>
    <recommendedName>
        <fullName evidence="5">Phosphatidylglycerophosphate synthase</fullName>
    </recommendedName>
</protein>
<keyword evidence="3" id="KW-1133">Transmembrane helix</keyword>
<dbReference type="PROSITE" id="PS00379">
    <property type="entry name" value="CDP_ALCOHOL_P_TRANSF"/>
    <property type="match status" value="1"/>
</dbReference>
<dbReference type="InterPro" id="IPR043130">
    <property type="entry name" value="CDP-OH_PTrfase_TM_dom"/>
</dbReference>
<evidence type="ECO:0008006" key="5">
    <source>
        <dbReference type="Google" id="ProtNLM"/>
    </source>
</evidence>
<feature type="transmembrane region" description="Helical" evidence="3">
    <location>
        <begin position="173"/>
        <end position="191"/>
    </location>
</feature>
<sequence length="208" mass="22024">MLDSVLRAQLAPSLDRVAGRLEEAGVRPAAVTAVGLAVGIGACVAAALAVWPVALAAWLVNRTLDGLDGPLARRRGATDFGGILDFVADFTVYAGFVVAVAIAVPDARVACAALLAAYLLNNVAQLSFASLVEKRRLDFGDERSLRLTPGLTEGTETILAYVAFCLFPGDARWVAWIFTAMVLFTVGQRLVTARRVLDDRDVPVAGLR</sequence>
<feature type="transmembrane region" description="Helical" evidence="3">
    <location>
        <begin position="111"/>
        <end position="132"/>
    </location>
</feature>
<dbReference type="Gene3D" id="1.20.120.1760">
    <property type="match status" value="1"/>
</dbReference>
<reference evidence="4" key="1">
    <citation type="submission" date="2020-02" db="EMBL/GenBank/DDBJ databases">
        <authorList>
            <person name="Meier V. D."/>
        </authorList>
    </citation>
    <scope>NUCLEOTIDE SEQUENCE</scope>
    <source>
        <strain evidence="4">AVDCRST_MAG65</strain>
    </source>
</reference>
<feature type="transmembrane region" description="Helical" evidence="3">
    <location>
        <begin position="30"/>
        <end position="60"/>
    </location>
</feature>
<organism evidence="4">
    <name type="scientific">uncultured Solirubrobacteraceae bacterium</name>
    <dbReference type="NCBI Taxonomy" id="1162706"/>
    <lineage>
        <taxon>Bacteria</taxon>
        <taxon>Bacillati</taxon>
        <taxon>Actinomycetota</taxon>
        <taxon>Thermoleophilia</taxon>
        <taxon>Solirubrobacterales</taxon>
        <taxon>Solirubrobacteraceae</taxon>
        <taxon>environmental samples</taxon>
    </lineage>
</organism>
<evidence type="ECO:0000256" key="3">
    <source>
        <dbReference type="SAM" id="Phobius"/>
    </source>
</evidence>
<dbReference type="GO" id="GO:0008654">
    <property type="term" value="P:phospholipid biosynthetic process"/>
    <property type="evidence" value="ECO:0007669"/>
    <property type="project" value="InterPro"/>
</dbReference>
<dbReference type="EMBL" id="CADCVL010000368">
    <property type="protein sequence ID" value="CAA9492709.1"/>
    <property type="molecule type" value="Genomic_DNA"/>
</dbReference>